<dbReference type="PANTHER" id="PTHR12271:SF40">
    <property type="entry name" value="POLY(A) RNA POLYMERASE GLD2"/>
    <property type="match status" value="1"/>
</dbReference>
<dbReference type="AlphaFoldDB" id="A0A7R9BSH7"/>
<sequence>MVWIIVLSAAAGMFVSAADPRECCAPQHIPFAKRADADEATCRFAHTDTPHNNALPPPQYQQIPPHPSFLRPFIFQRLLHFTPSPGSSGTCEPMGVIPHNMRDLRMFSVPPPLGEQRGSTMLVPRALAAVASIARICWWQCSLALLAACKLVAAVRQYTGEEERTIVSPFDHVESVPSRGGEAERFSALFSEIWSLYAHFHGRFPHGCHLVLVGSSVNGFGLDTSDADMCLIVSNSLIDQRDWAPLILTEVMLVLHTVRGLVYVPAKIPLVKFTNVRTGGVCLAVLPSLRRKLPDQFHGSNCHVLELDMHKELLMKQTENTLSLGDLFARFLDYTLPTGSNTTVTPSLSFIHI</sequence>
<feature type="signal peptide" evidence="1">
    <location>
        <begin position="1"/>
        <end position="17"/>
    </location>
</feature>
<dbReference type="SUPFAM" id="SSF81301">
    <property type="entry name" value="Nucleotidyltransferase"/>
    <property type="match status" value="1"/>
</dbReference>
<feature type="domain" description="Poly(A) RNA polymerase mitochondrial-like central palm" evidence="2">
    <location>
        <begin position="195"/>
        <end position="277"/>
    </location>
</feature>
<name>A0A7R9BSH7_9CRUS</name>
<dbReference type="InterPro" id="IPR054708">
    <property type="entry name" value="MTPAP-like_central"/>
</dbReference>
<dbReference type="GO" id="GO:0031123">
    <property type="term" value="P:RNA 3'-end processing"/>
    <property type="evidence" value="ECO:0007669"/>
    <property type="project" value="TreeGrafter"/>
</dbReference>
<dbReference type="Gene3D" id="3.30.460.10">
    <property type="entry name" value="Beta Polymerase, domain 2"/>
    <property type="match status" value="1"/>
</dbReference>
<dbReference type="Proteomes" id="UP000678499">
    <property type="component" value="Unassembled WGS sequence"/>
</dbReference>
<dbReference type="OrthoDB" id="2274644at2759"/>
<dbReference type="PANTHER" id="PTHR12271">
    <property type="entry name" value="POLY A POLYMERASE CID PAP -RELATED"/>
    <property type="match status" value="1"/>
</dbReference>
<dbReference type="GO" id="GO:0016779">
    <property type="term" value="F:nucleotidyltransferase activity"/>
    <property type="evidence" value="ECO:0007669"/>
    <property type="project" value="TreeGrafter"/>
</dbReference>
<dbReference type="Pfam" id="PF22600">
    <property type="entry name" value="MTPAP-like_central"/>
    <property type="match status" value="1"/>
</dbReference>
<evidence type="ECO:0000313" key="4">
    <source>
        <dbReference type="Proteomes" id="UP000678499"/>
    </source>
</evidence>
<evidence type="ECO:0000313" key="3">
    <source>
        <dbReference type="EMBL" id="CAD7280736.1"/>
    </source>
</evidence>
<protein>
    <recommendedName>
        <fullName evidence="2">Poly(A) RNA polymerase mitochondrial-like central palm domain-containing protein</fullName>
    </recommendedName>
</protein>
<organism evidence="3">
    <name type="scientific">Notodromas monacha</name>
    <dbReference type="NCBI Taxonomy" id="399045"/>
    <lineage>
        <taxon>Eukaryota</taxon>
        <taxon>Metazoa</taxon>
        <taxon>Ecdysozoa</taxon>
        <taxon>Arthropoda</taxon>
        <taxon>Crustacea</taxon>
        <taxon>Oligostraca</taxon>
        <taxon>Ostracoda</taxon>
        <taxon>Podocopa</taxon>
        <taxon>Podocopida</taxon>
        <taxon>Cypridocopina</taxon>
        <taxon>Cypridoidea</taxon>
        <taxon>Cyprididae</taxon>
        <taxon>Notodromas</taxon>
    </lineage>
</organism>
<dbReference type="EMBL" id="CAJPEX010002366">
    <property type="protein sequence ID" value="CAG0920888.1"/>
    <property type="molecule type" value="Genomic_DNA"/>
</dbReference>
<evidence type="ECO:0000256" key="1">
    <source>
        <dbReference type="SAM" id="SignalP"/>
    </source>
</evidence>
<feature type="chain" id="PRO_5036210203" description="Poly(A) RNA polymerase mitochondrial-like central palm domain-containing protein" evidence="1">
    <location>
        <begin position="18"/>
        <end position="353"/>
    </location>
</feature>
<dbReference type="InterPro" id="IPR043519">
    <property type="entry name" value="NT_sf"/>
</dbReference>
<keyword evidence="4" id="KW-1185">Reference proteome</keyword>
<reference evidence="3" key="1">
    <citation type="submission" date="2020-11" db="EMBL/GenBank/DDBJ databases">
        <authorList>
            <person name="Tran Van P."/>
        </authorList>
    </citation>
    <scope>NUCLEOTIDE SEQUENCE</scope>
</reference>
<proteinExistence type="predicted"/>
<gene>
    <name evidence="3" type="ORF">NMOB1V02_LOCUS8393</name>
</gene>
<evidence type="ECO:0000259" key="2">
    <source>
        <dbReference type="Pfam" id="PF22600"/>
    </source>
</evidence>
<keyword evidence="1" id="KW-0732">Signal</keyword>
<dbReference type="EMBL" id="OA884403">
    <property type="protein sequence ID" value="CAD7280736.1"/>
    <property type="molecule type" value="Genomic_DNA"/>
</dbReference>
<accession>A0A7R9BSH7</accession>